<dbReference type="Gene3D" id="3.80.10.10">
    <property type="entry name" value="Ribonuclease Inhibitor"/>
    <property type="match status" value="1"/>
</dbReference>
<evidence type="ECO:0000313" key="1">
    <source>
        <dbReference type="EMBL" id="RWS22093.1"/>
    </source>
</evidence>
<dbReference type="Proteomes" id="UP000288716">
    <property type="component" value="Unassembled WGS sequence"/>
</dbReference>
<protein>
    <submittedName>
        <fullName evidence="1">Uncharacterized protein</fullName>
    </submittedName>
</protein>
<organism evidence="1 2">
    <name type="scientific">Leptotrombidium deliense</name>
    <dbReference type="NCBI Taxonomy" id="299467"/>
    <lineage>
        <taxon>Eukaryota</taxon>
        <taxon>Metazoa</taxon>
        <taxon>Ecdysozoa</taxon>
        <taxon>Arthropoda</taxon>
        <taxon>Chelicerata</taxon>
        <taxon>Arachnida</taxon>
        <taxon>Acari</taxon>
        <taxon>Acariformes</taxon>
        <taxon>Trombidiformes</taxon>
        <taxon>Prostigmata</taxon>
        <taxon>Anystina</taxon>
        <taxon>Parasitengona</taxon>
        <taxon>Trombiculoidea</taxon>
        <taxon>Trombiculidae</taxon>
        <taxon>Leptotrombidium</taxon>
    </lineage>
</organism>
<accession>A0A443S3M7</accession>
<dbReference type="SUPFAM" id="SSF52047">
    <property type="entry name" value="RNI-like"/>
    <property type="match status" value="1"/>
</dbReference>
<dbReference type="EMBL" id="NCKV01009862">
    <property type="protein sequence ID" value="RWS22093.1"/>
    <property type="molecule type" value="Genomic_DNA"/>
</dbReference>
<dbReference type="VEuPathDB" id="VectorBase:LDEU009947"/>
<comment type="caution">
    <text evidence="1">The sequence shown here is derived from an EMBL/GenBank/DDBJ whole genome shotgun (WGS) entry which is preliminary data.</text>
</comment>
<reference evidence="1 2" key="1">
    <citation type="journal article" date="2018" name="Gigascience">
        <title>Genomes of trombidid mites reveal novel predicted allergens and laterally-transferred genes associated with secondary metabolism.</title>
        <authorList>
            <person name="Dong X."/>
            <person name="Chaisiri K."/>
            <person name="Xia D."/>
            <person name="Armstrong S.D."/>
            <person name="Fang Y."/>
            <person name="Donnelly M.J."/>
            <person name="Kadowaki T."/>
            <person name="McGarry J.W."/>
            <person name="Darby A.C."/>
            <person name="Makepeace B.L."/>
        </authorList>
    </citation>
    <scope>NUCLEOTIDE SEQUENCE [LARGE SCALE GENOMIC DNA]</scope>
    <source>
        <strain evidence="1">UoL-UT</strain>
    </source>
</reference>
<sequence>MYDCVHLTSFHVDSLVGSLQRLREFTFIRRGQSTGEDMAPVVMQVLKKNTGIANLALQSSLERDFLIRIPQESEPLVSLWYDVQNMPKRHFAKIWNSVLLKSDQSLQELSTWVREERLCPILLKFQNLRDLRLSFTVEMPPNFVASFNNLEVLKLMSEAPRQNAEVIPELLGRQHDSLRVLEIGVNFYDEGPLQQICQLCPNLQILIFRRFCCYFEEMSAQSLVTLKNLEQLWIMIDARTAYLYDEYLAMVVQNLPALRVLQADQIAGRASGGQQTYAALLEKATANPNQVYFYNIGTMFRQSTANLKHITEESSDLFGADDFRYDYFMWKKLNSI</sequence>
<name>A0A443S3M7_9ACAR</name>
<gene>
    <name evidence="1" type="ORF">B4U80_11708</name>
</gene>
<proteinExistence type="predicted"/>
<evidence type="ECO:0000313" key="2">
    <source>
        <dbReference type="Proteomes" id="UP000288716"/>
    </source>
</evidence>
<dbReference type="AlphaFoldDB" id="A0A443S3M7"/>
<dbReference type="InterPro" id="IPR032675">
    <property type="entry name" value="LRR_dom_sf"/>
</dbReference>
<keyword evidence="2" id="KW-1185">Reference proteome</keyword>